<dbReference type="InterPro" id="IPR036188">
    <property type="entry name" value="FAD/NAD-bd_sf"/>
</dbReference>
<feature type="region of interest" description="Disordered" evidence="6">
    <location>
        <begin position="370"/>
        <end position="390"/>
    </location>
</feature>
<dbReference type="GO" id="GO:0004497">
    <property type="term" value="F:monooxygenase activity"/>
    <property type="evidence" value="ECO:0007669"/>
    <property type="project" value="UniProtKB-KW"/>
</dbReference>
<dbReference type="GO" id="GO:0071949">
    <property type="term" value="F:FAD binding"/>
    <property type="evidence" value="ECO:0007669"/>
    <property type="project" value="InterPro"/>
</dbReference>
<dbReference type="PRINTS" id="PR00420">
    <property type="entry name" value="RNGMNOXGNASE"/>
</dbReference>
<evidence type="ECO:0000256" key="1">
    <source>
        <dbReference type="ARBA" id="ARBA00007992"/>
    </source>
</evidence>
<dbReference type="EMBL" id="LGTZ01000510">
    <property type="protein sequence ID" value="OJD24681.1"/>
    <property type="molecule type" value="Genomic_DNA"/>
</dbReference>
<keyword evidence="2" id="KW-0285">Flavoprotein</keyword>
<dbReference type="Proteomes" id="UP000242791">
    <property type="component" value="Unassembled WGS sequence"/>
</dbReference>
<keyword evidence="9" id="KW-1185">Reference proteome</keyword>
<dbReference type="Gene3D" id="3.50.50.60">
    <property type="entry name" value="FAD/NAD(P)-binding domain"/>
    <property type="match status" value="1"/>
</dbReference>
<evidence type="ECO:0000313" key="8">
    <source>
        <dbReference type="EMBL" id="OJD24681.1"/>
    </source>
</evidence>
<dbReference type="SUPFAM" id="SSF51905">
    <property type="entry name" value="FAD/NAD(P)-binding domain"/>
    <property type="match status" value="1"/>
</dbReference>
<dbReference type="InterPro" id="IPR002938">
    <property type="entry name" value="FAD-bd"/>
</dbReference>
<evidence type="ECO:0000256" key="3">
    <source>
        <dbReference type="ARBA" id="ARBA00022827"/>
    </source>
</evidence>
<dbReference type="AlphaFoldDB" id="A0A1J9Q828"/>
<dbReference type="Pfam" id="PF01494">
    <property type="entry name" value="FAD_binding_3"/>
    <property type="match status" value="2"/>
</dbReference>
<evidence type="ECO:0000256" key="4">
    <source>
        <dbReference type="ARBA" id="ARBA00023002"/>
    </source>
</evidence>
<dbReference type="InterPro" id="IPR050493">
    <property type="entry name" value="FAD-dep_Monooxygenase_BioMet"/>
</dbReference>
<dbReference type="FunFam" id="3.50.50.60:FF:000156">
    <property type="entry name" value="Salicylate hydroxylase, putative"/>
    <property type="match status" value="1"/>
</dbReference>
<keyword evidence="5" id="KW-0503">Monooxygenase</keyword>
<name>A0A1J9Q828_9EURO</name>
<gene>
    <name evidence="8" type="ORF">ACJ73_03955</name>
</gene>
<protein>
    <recommendedName>
        <fullName evidence="7">FAD-binding domain-containing protein</fullName>
    </recommendedName>
</protein>
<comment type="caution">
    <text evidence="8">The sequence shown here is derived from an EMBL/GenBank/DDBJ whole genome shotgun (WGS) entry which is preliminary data.</text>
</comment>
<feature type="domain" description="FAD-binding" evidence="7">
    <location>
        <begin position="6"/>
        <end position="169"/>
    </location>
</feature>
<reference evidence="8 9" key="1">
    <citation type="submission" date="2015-08" db="EMBL/GenBank/DDBJ databases">
        <title>Emmonsia species relationships and genome sequence.</title>
        <authorList>
            <person name="Cuomo C.A."/>
            <person name="Schwartz I.S."/>
            <person name="Kenyon C."/>
            <person name="De Hoog G.S."/>
            <person name="Govender N.P."/>
            <person name="Botha A."/>
            <person name="Moreno L."/>
            <person name="De Vries M."/>
            <person name="Munoz J.F."/>
            <person name="Stielow J.B."/>
        </authorList>
    </citation>
    <scope>NUCLEOTIDE SEQUENCE [LARGE SCALE GENOMIC DNA]</scope>
    <source>
        <strain evidence="8 9">EI222</strain>
    </source>
</reference>
<proteinExistence type="inferred from homology"/>
<dbReference type="VEuPathDB" id="FungiDB:ACJ73_03955"/>
<dbReference type="PANTHER" id="PTHR13789">
    <property type="entry name" value="MONOOXYGENASE"/>
    <property type="match status" value="1"/>
</dbReference>
<evidence type="ECO:0000256" key="5">
    <source>
        <dbReference type="ARBA" id="ARBA00023033"/>
    </source>
</evidence>
<feature type="domain" description="FAD-binding" evidence="7">
    <location>
        <begin position="291"/>
        <end position="353"/>
    </location>
</feature>
<evidence type="ECO:0000259" key="7">
    <source>
        <dbReference type="Pfam" id="PF01494"/>
    </source>
</evidence>
<evidence type="ECO:0000313" key="9">
    <source>
        <dbReference type="Proteomes" id="UP000242791"/>
    </source>
</evidence>
<accession>A0A1J9Q828</accession>
<keyword evidence="3" id="KW-0274">FAD</keyword>
<organism evidence="8 9">
    <name type="scientific">Blastomyces percursus</name>
    <dbReference type="NCBI Taxonomy" id="1658174"/>
    <lineage>
        <taxon>Eukaryota</taxon>
        <taxon>Fungi</taxon>
        <taxon>Dikarya</taxon>
        <taxon>Ascomycota</taxon>
        <taxon>Pezizomycotina</taxon>
        <taxon>Eurotiomycetes</taxon>
        <taxon>Eurotiomycetidae</taxon>
        <taxon>Onygenales</taxon>
        <taxon>Ajellomycetaceae</taxon>
        <taxon>Blastomyces</taxon>
    </lineage>
</organism>
<evidence type="ECO:0000256" key="2">
    <source>
        <dbReference type="ARBA" id="ARBA00022630"/>
    </source>
</evidence>
<dbReference type="OrthoDB" id="16820at2759"/>
<sequence length="416" mass="46126">MEVPQHVAIVGGGLSGLSLALALQKVNIPCTVYEARDESYEAGGGITLSPNALRILDKLGVYGRVCDKGYHFDTLAFSDGDGAIKDVYYFGSEKLYGYRGFRIMRQLLISEMKLMLREYGIQIHFNKQFIKVIKDSEKEVAIEFADESVESSDIVVGADGIHSAIRKHIVPDVKPVYSGLMAINSFCSRSGLRIPNNFHLPATVMSKVGAFLMVPQEVDGSQLLIGTQRRFPEQDKEGWDALAADKQGLLDMLRENQSNWPDIVQSALENARVENMGIWPFYGIPKFSKWASFTDRVIVLGDAAHAIPPTAGQGVNQALEDVNMLALLLSNLSPQTPLAEALKFWQDYRQRRIDKILELTQQMNAKRLPPAEQAKLPPGAIWTDDSATSGEGGQLRWLYEPDLDDDVAKWLADHGS</sequence>
<dbReference type="STRING" id="1658174.A0A1J9Q828"/>
<keyword evidence="4" id="KW-0560">Oxidoreductase</keyword>
<comment type="similarity">
    <text evidence="1">Belongs to the paxM FAD-dependent monooxygenase family.</text>
</comment>
<dbReference type="PANTHER" id="PTHR13789:SF316">
    <property type="entry name" value="FAD-BINDING DOMAIN-CONTAINING PROTEIN"/>
    <property type="match status" value="1"/>
</dbReference>
<evidence type="ECO:0000256" key="6">
    <source>
        <dbReference type="SAM" id="MobiDB-lite"/>
    </source>
</evidence>